<name>A0A090X267_9FLAO</name>
<sequence length="44" mass="4595">MGSKLDYAQQTAANNIPTFIANGKSDNTIIDIIDGKAVGTKVSL</sequence>
<organism evidence="1 2">
    <name type="scientific">Algibacter lectus</name>
    <dbReference type="NCBI Taxonomy" id="221126"/>
    <lineage>
        <taxon>Bacteria</taxon>
        <taxon>Pseudomonadati</taxon>
        <taxon>Bacteroidota</taxon>
        <taxon>Flavobacteriia</taxon>
        <taxon>Flavobacteriales</taxon>
        <taxon>Flavobacteriaceae</taxon>
        <taxon>Algibacter</taxon>
    </lineage>
</organism>
<gene>
    <name evidence="1" type="ORF">JCM19274_2111</name>
</gene>
<evidence type="ECO:0000313" key="2">
    <source>
        <dbReference type="Proteomes" id="UP000029643"/>
    </source>
</evidence>
<dbReference type="EC" id="2.7.2.11" evidence="1"/>
<dbReference type="GO" id="GO:0004349">
    <property type="term" value="F:glutamate 5-kinase activity"/>
    <property type="evidence" value="ECO:0007669"/>
    <property type="project" value="UniProtKB-EC"/>
</dbReference>
<dbReference type="SUPFAM" id="SSF53633">
    <property type="entry name" value="Carbamate kinase-like"/>
    <property type="match status" value="1"/>
</dbReference>
<protein>
    <submittedName>
        <fullName evidence="1">Glutamate 5-kinase / RNA-binding C-terminal domain PUA</fullName>
        <ecNumber evidence="1">2.7.2.11</ecNumber>
    </submittedName>
</protein>
<keyword evidence="1" id="KW-0418">Kinase</keyword>
<evidence type="ECO:0000313" key="1">
    <source>
        <dbReference type="EMBL" id="GAL82334.1"/>
    </source>
</evidence>
<keyword evidence="1" id="KW-0808">Transferase</keyword>
<dbReference type="AlphaFoldDB" id="A0A090X267"/>
<reference evidence="1 2" key="1">
    <citation type="journal article" date="2014" name="Genome Announc.">
        <title>Draft Genome Sequences of Marine Flavobacterium Algibacter lectus Strains SS8 and NR4.</title>
        <authorList>
            <person name="Takatani N."/>
            <person name="Nakanishi M."/>
            <person name="Meirelles P."/>
            <person name="Mino S."/>
            <person name="Suda W."/>
            <person name="Oshima K."/>
            <person name="Hattori M."/>
            <person name="Ohkuma M."/>
            <person name="Hosokawa M."/>
            <person name="Miyashita K."/>
            <person name="Thompson F.L."/>
            <person name="Niwa A."/>
            <person name="Sawabe T."/>
            <person name="Sawabe T."/>
        </authorList>
    </citation>
    <scope>NUCLEOTIDE SEQUENCE [LARGE SCALE GENOMIC DNA]</scope>
    <source>
        <strain evidence="2">JCM19274</strain>
    </source>
</reference>
<dbReference type="InterPro" id="IPR036393">
    <property type="entry name" value="AceGlu_kinase-like_sf"/>
</dbReference>
<dbReference type="Gene3D" id="3.40.1160.10">
    <property type="entry name" value="Acetylglutamate kinase-like"/>
    <property type="match status" value="1"/>
</dbReference>
<comment type="caution">
    <text evidence="1">The sequence shown here is derived from an EMBL/GenBank/DDBJ whole genome shotgun (WGS) entry which is preliminary data.</text>
</comment>
<accession>A0A090X267</accession>
<proteinExistence type="predicted"/>
<dbReference type="Proteomes" id="UP000029643">
    <property type="component" value="Unassembled WGS sequence"/>
</dbReference>
<dbReference type="EMBL" id="BBNU01000025">
    <property type="protein sequence ID" value="GAL82334.1"/>
    <property type="molecule type" value="Genomic_DNA"/>
</dbReference>